<evidence type="ECO:0000313" key="4">
    <source>
        <dbReference type="Proteomes" id="UP001143486"/>
    </source>
</evidence>
<feature type="domain" description="VanZ-like" evidence="2">
    <location>
        <begin position="39"/>
        <end position="110"/>
    </location>
</feature>
<keyword evidence="1" id="KW-1133">Transmembrane helix</keyword>
<dbReference type="Pfam" id="PF04892">
    <property type="entry name" value="VanZ"/>
    <property type="match status" value="1"/>
</dbReference>
<reference evidence="3" key="1">
    <citation type="journal article" date="2014" name="Int. J. Syst. Evol. Microbiol.">
        <title>Complete genome sequence of Corynebacterium casei LMG S-19264T (=DSM 44701T), isolated from a smear-ripened cheese.</title>
        <authorList>
            <consortium name="US DOE Joint Genome Institute (JGI-PGF)"/>
            <person name="Walter F."/>
            <person name="Albersmeier A."/>
            <person name="Kalinowski J."/>
            <person name="Ruckert C."/>
        </authorList>
    </citation>
    <scope>NUCLEOTIDE SEQUENCE</scope>
    <source>
        <strain evidence="3">VKM B-1513</strain>
    </source>
</reference>
<keyword evidence="1" id="KW-0472">Membrane</keyword>
<evidence type="ECO:0000259" key="2">
    <source>
        <dbReference type="Pfam" id="PF04892"/>
    </source>
</evidence>
<comment type="caution">
    <text evidence="3">The sequence shown here is derived from an EMBL/GenBank/DDBJ whole genome shotgun (WGS) entry which is preliminary data.</text>
</comment>
<dbReference type="Proteomes" id="UP001143486">
    <property type="component" value="Unassembled WGS sequence"/>
</dbReference>
<dbReference type="PANTHER" id="PTHR28008:SF1">
    <property type="entry name" value="DOMAIN PROTEIN, PUTATIVE (AFU_ORTHOLOGUE AFUA_3G10980)-RELATED"/>
    <property type="match status" value="1"/>
</dbReference>
<proteinExistence type="predicted"/>
<sequence length="121" mass="12908">MTLRWAARIVLAVAVVVITDLALQPAPDLPGSLLGSDKIEHAAAFLALTVLARMAWPRLSGWLIAFFLLAYGFGIELAQDALDAGRVASLADLIADAVGILAGFALIRLFNGLRRWDHTAS</sequence>
<reference evidence="3" key="2">
    <citation type="submission" date="2023-01" db="EMBL/GenBank/DDBJ databases">
        <authorList>
            <person name="Sun Q."/>
            <person name="Evtushenko L."/>
        </authorList>
    </citation>
    <scope>NUCLEOTIDE SEQUENCE</scope>
    <source>
        <strain evidence="3">VKM B-1513</strain>
    </source>
</reference>
<keyword evidence="4" id="KW-1185">Reference proteome</keyword>
<dbReference type="AlphaFoldDB" id="A0A9W6MPL8"/>
<gene>
    <name evidence="3" type="ORF">GCM10017621_26040</name>
</gene>
<dbReference type="PANTHER" id="PTHR28008">
    <property type="entry name" value="DOMAIN PROTEIN, PUTATIVE (AFU_ORTHOLOGUE AFUA_3G10980)-RELATED"/>
    <property type="match status" value="1"/>
</dbReference>
<name>A0A9W6MPL8_9PROT</name>
<organism evidence="3 4">
    <name type="scientific">Maricaulis virginensis</name>
    <dbReference type="NCBI Taxonomy" id="144022"/>
    <lineage>
        <taxon>Bacteria</taxon>
        <taxon>Pseudomonadati</taxon>
        <taxon>Pseudomonadota</taxon>
        <taxon>Alphaproteobacteria</taxon>
        <taxon>Maricaulales</taxon>
        <taxon>Maricaulaceae</taxon>
        <taxon>Maricaulis</taxon>
    </lineage>
</organism>
<dbReference type="RefSeq" id="WP_271187456.1">
    <property type="nucleotide sequence ID" value="NZ_BSFE01000008.1"/>
</dbReference>
<feature type="transmembrane region" description="Helical" evidence="1">
    <location>
        <begin position="90"/>
        <end position="110"/>
    </location>
</feature>
<dbReference type="EMBL" id="BSFE01000008">
    <property type="protein sequence ID" value="GLK53096.1"/>
    <property type="molecule type" value="Genomic_DNA"/>
</dbReference>
<evidence type="ECO:0000256" key="1">
    <source>
        <dbReference type="SAM" id="Phobius"/>
    </source>
</evidence>
<dbReference type="InterPro" id="IPR006976">
    <property type="entry name" value="VanZ-like"/>
</dbReference>
<evidence type="ECO:0000313" key="3">
    <source>
        <dbReference type="EMBL" id="GLK53096.1"/>
    </source>
</evidence>
<feature type="transmembrane region" description="Helical" evidence="1">
    <location>
        <begin position="59"/>
        <end position="78"/>
    </location>
</feature>
<accession>A0A9W6MPL8</accession>
<keyword evidence="1" id="KW-0812">Transmembrane</keyword>
<protein>
    <recommendedName>
        <fullName evidence="2">VanZ-like domain-containing protein</fullName>
    </recommendedName>
</protein>